<sequence length="100" mass="11730">MDLEEFLALELAIEVFIKTRWMGVMKLVLVSNSRVVLNWIENPISNSRLGGDGNMRLWIGRVYFLPAATSLEVESFLVGYYFQFVVVAYVRYNLHRFYQD</sequence>
<organism evidence="1 2">
    <name type="scientific">Hibiscus sabdariffa</name>
    <name type="common">roselle</name>
    <dbReference type="NCBI Taxonomy" id="183260"/>
    <lineage>
        <taxon>Eukaryota</taxon>
        <taxon>Viridiplantae</taxon>
        <taxon>Streptophyta</taxon>
        <taxon>Embryophyta</taxon>
        <taxon>Tracheophyta</taxon>
        <taxon>Spermatophyta</taxon>
        <taxon>Magnoliopsida</taxon>
        <taxon>eudicotyledons</taxon>
        <taxon>Gunneridae</taxon>
        <taxon>Pentapetalae</taxon>
        <taxon>rosids</taxon>
        <taxon>malvids</taxon>
        <taxon>Malvales</taxon>
        <taxon>Malvaceae</taxon>
        <taxon>Malvoideae</taxon>
        <taxon>Hibiscus</taxon>
    </lineage>
</organism>
<reference evidence="1 2" key="1">
    <citation type="journal article" date="2024" name="G3 (Bethesda)">
        <title>Genome assembly of Hibiscus sabdariffa L. provides insights into metabolisms of medicinal natural products.</title>
        <authorList>
            <person name="Kim T."/>
        </authorList>
    </citation>
    <scope>NUCLEOTIDE SEQUENCE [LARGE SCALE GENOMIC DNA]</scope>
    <source>
        <strain evidence="1">TK-2024</strain>
        <tissue evidence="1">Old leaves</tissue>
    </source>
</reference>
<evidence type="ECO:0000313" key="1">
    <source>
        <dbReference type="EMBL" id="KAK8575203.1"/>
    </source>
</evidence>
<evidence type="ECO:0000313" key="2">
    <source>
        <dbReference type="Proteomes" id="UP001472677"/>
    </source>
</evidence>
<dbReference type="Proteomes" id="UP001472677">
    <property type="component" value="Unassembled WGS sequence"/>
</dbReference>
<keyword evidence="2" id="KW-1185">Reference proteome</keyword>
<proteinExistence type="predicted"/>
<comment type="caution">
    <text evidence="1">The sequence shown here is derived from an EMBL/GenBank/DDBJ whole genome shotgun (WGS) entry which is preliminary data.</text>
</comment>
<evidence type="ECO:0008006" key="3">
    <source>
        <dbReference type="Google" id="ProtNLM"/>
    </source>
</evidence>
<gene>
    <name evidence="1" type="ORF">V6N12_062879</name>
</gene>
<name>A0ABR2FA77_9ROSI</name>
<dbReference type="EMBL" id="JBBPBM010000007">
    <property type="protein sequence ID" value="KAK8575203.1"/>
    <property type="molecule type" value="Genomic_DNA"/>
</dbReference>
<accession>A0ABR2FA77</accession>
<protein>
    <recommendedName>
        <fullName evidence="3">RNase H type-1 domain-containing protein</fullName>
    </recommendedName>
</protein>